<sequence length="196" mass="22729">MYICSIIIGFPSIFFESKYTYNKTTKSLSPTFININASYYQFFYAIIFYATLTILSFVINIINIVGLTKRKTSSNTRNIEKLYSMYTIFVFFGTSLMEAYFVVRISGTYTDNNYLVSLANNLLTWIGDVATLGDFYFFIFITEELKIAIKETSSSFFTTKNTIIFIRKDTSNIETPDLRNKNIGNIKVHKIRIQEK</sequence>
<keyword evidence="1" id="KW-0472">Membrane</keyword>
<accession>A0A0K0EX30</accession>
<evidence type="ECO:0000256" key="1">
    <source>
        <dbReference type="SAM" id="Phobius"/>
    </source>
</evidence>
<evidence type="ECO:0000313" key="2">
    <source>
        <dbReference type="Proteomes" id="UP000035680"/>
    </source>
</evidence>
<dbReference type="AlphaFoldDB" id="A0A0K0EX30"/>
<reference evidence="3" key="2">
    <citation type="submission" date="2015-08" db="UniProtKB">
        <authorList>
            <consortium name="WormBaseParasite"/>
        </authorList>
    </citation>
    <scope>IDENTIFICATION</scope>
</reference>
<keyword evidence="2" id="KW-1185">Reference proteome</keyword>
<keyword evidence="1" id="KW-1133">Transmembrane helix</keyword>
<feature type="transmembrane region" description="Helical" evidence="1">
    <location>
        <begin position="83"/>
        <end position="102"/>
    </location>
</feature>
<keyword evidence="1" id="KW-0812">Transmembrane</keyword>
<name>A0A0K0EX30_STRVS</name>
<organism evidence="2 3">
    <name type="scientific">Strongyloides venezuelensis</name>
    <name type="common">Threadworm</name>
    <dbReference type="NCBI Taxonomy" id="75913"/>
    <lineage>
        <taxon>Eukaryota</taxon>
        <taxon>Metazoa</taxon>
        <taxon>Ecdysozoa</taxon>
        <taxon>Nematoda</taxon>
        <taxon>Chromadorea</taxon>
        <taxon>Rhabditida</taxon>
        <taxon>Tylenchina</taxon>
        <taxon>Panagrolaimomorpha</taxon>
        <taxon>Strongyloidoidea</taxon>
        <taxon>Strongyloididae</taxon>
        <taxon>Strongyloides</taxon>
    </lineage>
</organism>
<dbReference type="Proteomes" id="UP000035680">
    <property type="component" value="Unassembled WGS sequence"/>
</dbReference>
<evidence type="ECO:0000313" key="3">
    <source>
        <dbReference type="WBParaSite" id="SVE_0108400.1"/>
    </source>
</evidence>
<reference evidence="2" key="1">
    <citation type="submission" date="2014-07" db="EMBL/GenBank/DDBJ databases">
        <authorList>
            <person name="Martin A.A"/>
            <person name="De Silva N."/>
        </authorList>
    </citation>
    <scope>NUCLEOTIDE SEQUENCE</scope>
</reference>
<proteinExistence type="predicted"/>
<dbReference type="WBParaSite" id="SVE_0108400.1">
    <property type="protein sequence ID" value="SVE_0108400.1"/>
    <property type="gene ID" value="SVE_0108400"/>
</dbReference>
<protein>
    <submittedName>
        <fullName evidence="3">Serpentine receptor class gamma</fullName>
    </submittedName>
</protein>
<feature type="transmembrane region" description="Helical" evidence="1">
    <location>
        <begin position="122"/>
        <end position="141"/>
    </location>
</feature>
<feature type="transmembrane region" description="Helical" evidence="1">
    <location>
        <begin position="42"/>
        <end position="62"/>
    </location>
</feature>
<dbReference type="Gene3D" id="1.20.1070.10">
    <property type="entry name" value="Rhodopsin 7-helix transmembrane proteins"/>
    <property type="match status" value="1"/>
</dbReference>